<reference evidence="2 3" key="1">
    <citation type="submission" date="2016-04" db="EMBL/GenBank/DDBJ databases">
        <title>A degradative enzymes factory behind the ericoid mycorrhizal symbiosis.</title>
        <authorList>
            <consortium name="DOE Joint Genome Institute"/>
            <person name="Martino E."/>
            <person name="Morin E."/>
            <person name="Grelet G."/>
            <person name="Kuo A."/>
            <person name="Kohler A."/>
            <person name="Daghino S."/>
            <person name="Barry K."/>
            <person name="Choi C."/>
            <person name="Cichocki N."/>
            <person name="Clum A."/>
            <person name="Copeland A."/>
            <person name="Hainaut M."/>
            <person name="Haridas S."/>
            <person name="Labutti K."/>
            <person name="Lindquist E."/>
            <person name="Lipzen A."/>
            <person name="Khouja H.-R."/>
            <person name="Murat C."/>
            <person name="Ohm R."/>
            <person name="Olson A."/>
            <person name="Spatafora J."/>
            <person name="Veneault-Fourrey C."/>
            <person name="Henrissat B."/>
            <person name="Grigoriev I."/>
            <person name="Martin F."/>
            <person name="Perotto S."/>
        </authorList>
    </citation>
    <scope>NUCLEOTIDE SEQUENCE [LARGE SCALE GENOMIC DNA]</scope>
    <source>
        <strain evidence="2 3">F</strain>
    </source>
</reference>
<feature type="non-terminal residue" evidence="2">
    <location>
        <position position="1"/>
    </location>
</feature>
<protein>
    <recommendedName>
        <fullName evidence="1">Ubiquitin-like domain-containing protein</fullName>
    </recommendedName>
</protein>
<feature type="non-terminal residue" evidence="2">
    <location>
        <position position="68"/>
    </location>
</feature>
<proteinExistence type="predicted"/>
<feature type="domain" description="Ubiquitin-like" evidence="1">
    <location>
        <begin position="1"/>
        <end position="68"/>
    </location>
</feature>
<name>A0A2J6RWP2_HYAVF</name>
<dbReference type="EMBL" id="KZ613942">
    <property type="protein sequence ID" value="PMD42929.1"/>
    <property type="molecule type" value="Genomic_DNA"/>
</dbReference>
<sequence length="68" mass="7758">IKFKDAVGRKFTFPFHMVKTWAGMEELIKQAFLHIDVIGPHVAEGHYDLVNPDGEIILPQAWELSVEP</sequence>
<dbReference type="InterPro" id="IPR054464">
    <property type="entry name" value="ULD_fung"/>
</dbReference>
<dbReference type="AlphaFoldDB" id="A0A2J6RWP2"/>
<dbReference type="OrthoDB" id="3045089at2759"/>
<dbReference type="Proteomes" id="UP000235786">
    <property type="component" value="Unassembled WGS sequence"/>
</dbReference>
<evidence type="ECO:0000259" key="1">
    <source>
        <dbReference type="Pfam" id="PF22893"/>
    </source>
</evidence>
<organism evidence="2 3">
    <name type="scientific">Hyaloscypha variabilis (strain UAMH 11265 / GT02V1 / F)</name>
    <name type="common">Meliniomyces variabilis</name>
    <dbReference type="NCBI Taxonomy" id="1149755"/>
    <lineage>
        <taxon>Eukaryota</taxon>
        <taxon>Fungi</taxon>
        <taxon>Dikarya</taxon>
        <taxon>Ascomycota</taxon>
        <taxon>Pezizomycotina</taxon>
        <taxon>Leotiomycetes</taxon>
        <taxon>Helotiales</taxon>
        <taxon>Hyaloscyphaceae</taxon>
        <taxon>Hyaloscypha</taxon>
        <taxon>Hyaloscypha variabilis</taxon>
    </lineage>
</organism>
<gene>
    <name evidence="2" type="ORF">L207DRAFT_382161</name>
</gene>
<accession>A0A2J6RWP2</accession>
<keyword evidence="3" id="KW-1185">Reference proteome</keyword>
<evidence type="ECO:0000313" key="3">
    <source>
        <dbReference type="Proteomes" id="UP000235786"/>
    </source>
</evidence>
<dbReference type="Pfam" id="PF22893">
    <property type="entry name" value="ULD_2"/>
    <property type="match status" value="1"/>
</dbReference>
<evidence type="ECO:0000313" key="2">
    <source>
        <dbReference type="EMBL" id="PMD42929.1"/>
    </source>
</evidence>
<dbReference type="STRING" id="1149755.A0A2J6RWP2"/>